<protein>
    <submittedName>
        <fullName evidence="5">Hit-like protein involved in cell-cycle regulation</fullName>
    </submittedName>
</protein>
<sequence length="130" mass="14812">MDDCIFCKIIDRQVPGLIIAETDQAIVFVSRENHPLVVPKQHIKDIYELDEATGSALMTELIKTAKAVKKGLGCDGVYITQANEPAGGQEVFHLHFHVYPRWNDVTRNQVELRDDSERQITMEKVKAEYE</sequence>
<dbReference type="Proteomes" id="UP000316253">
    <property type="component" value="Unassembled WGS sequence"/>
</dbReference>
<gene>
    <name evidence="5" type="ORF">CEO22_394</name>
</gene>
<dbReference type="PANTHER" id="PTHR46648">
    <property type="entry name" value="HIT FAMILY PROTEIN 1"/>
    <property type="match status" value="1"/>
</dbReference>
<dbReference type="InterPro" id="IPR011146">
    <property type="entry name" value="HIT-like"/>
</dbReference>
<organism evidence="5 6">
    <name type="scientific">Candidatus Berkelbacteria bacterium Gr01-1014_85</name>
    <dbReference type="NCBI Taxonomy" id="2017150"/>
    <lineage>
        <taxon>Bacteria</taxon>
        <taxon>Candidatus Berkelbacteria</taxon>
    </lineage>
</organism>
<evidence type="ECO:0000313" key="5">
    <source>
        <dbReference type="EMBL" id="TSC65682.1"/>
    </source>
</evidence>
<dbReference type="PANTHER" id="PTHR46648:SF1">
    <property type="entry name" value="ADENOSINE 5'-MONOPHOSPHORAMIDASE HNT1"/>
    <property type="match status" value="1"/>
</dbReference>
<dbReference type="EMBL" id="VMFD01000032">
    <property type="protein sequence ID" value="TSC65682.1"/>
    <property type="molecule type" value="Genomic_DNA"/>
</dbReference>
<reference evidence="5 6" key="1">
    <citation type="submission" date="2017-08" db="EMBL/GenBank/DDBJ databases">
        <title>Mechanisms for carbon and nitrogen cycling indicate functional differentiation within the Candidate Phyla Radiation.</title>
        <authorList>
            <person name="Danczak R.E."/>
            <person name="Johnston M.D."/>
            <person name="Kenah C."/>
            <person name="Slattery M."/>
            <person name="Wrighton K.C."/>
            <person name="Wilkins M.J."/>
        </authorList>
    </citation>
    <scope>NUCLEOTIDE SEQUENCE [LARGE SCALE GENOMIC DNA]</scope>
    <source>
        <strain evidence="5">Gr01-1014_85</strain>
    </source>
</reference>
<feature type="active site" description="Tele-AMP-histidine intermediate" evidence="1">
    <location>
        <position position="95"/>
    </location>
</feature>
<dbReference type="InterPro" id="IPR036265">
    <property type="entry name" value="HIT-like_sf"/>
</dbReference>
<dbReference type="Gene3D" id="3.30.428.10">
    <property type="entry name" value="HIT-like"/>
    <property type="match status" value="1"/>
</dbReference>
<feature type="domain" description="HIT" evidence="4">
    <location>
        <begin position="5"/>
        <end position="112"/>
    </location>
</feature>
<name>A0A554JBF1_9BACT</name>
<evidence type="ECO:0000256" key="1">
    <source>
        <dbReference type="PIRSR" id="PIRSR601310-1"/>
    </source>
</evidence>
<dbReference type="PROSITE" id="PS51084">
    <property type="entry name" value="HIT_2"/>
    <property type="match status" value="1"/>
</dbReference>
<accession>A0A554JBF1</accession>
<comment type="caution">
    <text evidence="5">The sequence shown here is derived from an EMBL/GenBank/DDBJ whole genome shotgun (WGS) entry which is preliminary data.</text>
</comment>
<dbReference type="AlphaFoldDB" id="A0A554JBF1"/>
<dbReference type="Pfam" id="PF01230">
    <property type="entry name" value="HIT"/>
    <property type="match status" value="1"/>
</dbReference>
<dbReference type="GO" id="GO:0009117">
    <property type="term" value="P:nucleotide metabolic process"/>
    <property type="evidence" value="ECO:0007669"/>
    <property type="project" value="TreeGrafter"/>
</dbReference>
<proteinExistence type="predicted"/>
<dbReference type="InterPro" id="IPR001310">
    <property type="entry name" value="Histidine_triad_HIT"/>
</dbReference>
<evidence type="ECO:0000256" key="2">
    <source>
        <dbReference type="PIRSR" id="PIRSR601310-3"/>
    </source>
</evidence>
<evidence type="ECO:0000259" key="4">
    <source>
        <dbReference type="PROSITE" id="PS51084"/>
    </source>
</evidence>
<feature type="short sequence motif" description="Histidine triad motif" evidence="2 3">
    <location>
        <begin position="93"/>
        <end position="97"/>
    </location>
</feature>
<evidence type="ECO:0000313" key="6">
    <source>
        <dbReference type="Proteomes" id="UP000316253"/>
    </source>
</evidence>
<evidence type="ECO:0000256" key="3">
    <source>
        <dbReference type="PROSITE-ProRule" id="PRU00464"/>
    </source>
</evidence>
<dbReference type="SUPFAM" id="SSF54197">
    <property type="entry name" value="HIT-like"/>
    <property type="match status" value="1"/>
</dbReference>
<dbReference type="PRINTS" id="PR00332">
    <property type="entry name" value="HISTRIAD"/>
</dbReference>
<dbReference type="GO" id="GO:0003824">
    <property type="term" value="F:catalytic activity"/>
    <property type="evidence" value="ECO:0007669"/>
    <property type="project" value="InterPro"/>
</dbReference>